<dbReference type="InterPro" id="IPR055343">
    <property type="entry name" value="CREG_beta-barrel"/>
</dbReference>
<dbReference type="PANTHER" id="PTHR13343">
    <property type="entry name" value="CREG1 PROTEIN"/>
    <property type="match status" value="1"/>
</dbReference>
<name>I0YQI9_COCSC</name>
<dbReference type="Proteomes" id="UP000007264">
    <property type="component" value="Unassembled WGS sequence"/>
</dbReference>
<evidence type="ECO:0000313" key="3">
    <source>
        <dbReference type="Proteomes" id="UP000007264"/>
    </source>
</evidence>
<dbReference type="SUPFAM" id="SSF50475">
    <property type="entry name" value="FMN-binding split barrel"/>
    <property type="match status" value="1"/>
</dbReference>
<dbReference type="Gene3D" id="2.30.110.10">
    <property type="entry name" value="Electron Transport, Fmn-binding Protein, Chain A"/>
    <property type="match status" value="1"/>
</dbReference>
<keyword evidence="3" id="KW-1185">Reference proteome</keyword>
<reference evidence="2 3" key="1">
    <citation type="journal article" date="2012" name="Genome Biol.">
        <title>The genome of the polar eukaryotic microalga coccomyxa subellipsoidea reveals traits of cold adaptation.</title>
        <authorList>
            <person name="Blanc G."/>
            <person name="Agarkova I."/>
            <person name="Grimwood J."/>
            <person name="Kuo A."/>
            <person name="Brueggeman A."/>
            <person name="Dunigan D."/>
            <person name="Gurnon J."/>
            <person name="Ladunga I."/>
            <person name="Lindquist E."/>
            <person name="Lucas S."/>
            <person name="Pangilinan J."/>
            <person name="Proschold T."/>
            <person name="Salamov A."/>
            <person name="Schmutz J."/>
            <person name="Weeks D."/>
            <person name="Yamada T."/>
            <person name="Claverie J.M."/>
            <person name="Grigoriev I."/>
            <person name="Van Etten J."/>
            <person name="Lomsadze A."/>
            <person name="Borodovsky M."/>
        </authorList>
    </citation>
    <scope>NUCLEOTIDE SEQUENCE [LARGE SCALE GENOMIC DNA]</scope>
    <source>
        <strain evidence="2 3">C-169</strain>
    </source>
</reference>
<comment type="caution">
    <text evidence="2">The sequence shown here is derived from an EMBL/GenBank/DDBJ whole genome shotgun (WGS) entry which is preliminary data.</text>
</comment>
<gene>
    <name evidence="2" type="ORF">COCSUDRAFT_48353</name>
</gene>
<sequence>MARWLIAENNWGTVSTTSIHLKGTAFGNLVSYADGPKGNSTGRLLFYLTPMDATATDLAQCHTSEPTPPLLPKKSRTFGGIIHDPTCAKVSISGPMRIVPKHELDAAEELLFQRHPQMKNWPKGHNFSVWELHVAAVRLLDFYGGAAVVPPEDYFAAKLQLQRRGESVA</sequence>
<dbReference type="eggNOG" id="KOG3374">
    <property type="taxonomic scope" value="Eukaryota"/>
</dbReference>
<evidence type="ECO:0000259" key="1">
    <source>
        <dbReference type="Pfam" id="PF13883"/>
    </source>
</evidence>
<protein>
    <recommendedName>
        <fullName evidence="1">CREG-like beta-barrel domain-containing protein</fullName>
    </recommendedName>
</protein>
<dbReference type="KEGG" id="csl:COCSUDRAFT_48353"/>
<dbReference type="PANTHER" id="PTHR13343:SF17">
    <property type="entry name" value="CELLULAR REPRESSOR OF E1A-STIMULATED GENES, ISOFORM A"/>
    <property type="match status" value="1"/>
</dbReference>
<accession>I0YQI9</accession>
<evidence type="ECO:0000313" key="2">
    <source>
        <dbReference type="EMBL" id="EIE20658.1"/>
    </source>
</evidence>
<proteinExistence type="predicted"/>
<dbReference type="GeneID" id="17038637"/>
<dbReference type="InterPro" id="IPR012349">
    <property type="entry name" value="Split_barrel_FMN-bd"/>
</dbReference>
<feature type="domain" description="CREG-like beta-barrel" evidence="1">
    <location>
        <begin position="1"/>
        <end position="155"/>
    </location>
</feature>
<organism evidence="2 3">
    <name type="scientific">Coccomyxa subellipsoidea (strain C-169)</name>
    <name type="common">Green microalga</name>
    <dbReference type="NCBI Taxonomy" id="574566"/>
    <lineage>
        <taxon>Eukaryota</taxon>
        <taxon>Viridiplantae</taxon>
        <taxon>Chlorophyta</taxon>
        <taxon>core chlorophytes</taxon>
        <taxon>Trebouxiophyceae</taxon>
        <taxon>Trebouxiophyceae incertae sedis</taxon>
        <taxon>Coccomyxaceae</taxon>
        <taxon>Coccomyxa</taxon>
        <taxon>Coccomyxa subellipsoidea</taxon>
    </lineage>
</organism>
<dbReference type="RefSeq" id="XP_005645202.1">
    <property type="nucleotide sequence ID" value="XM_005645145.1"/>
</dbReference>
<dbReference type="GO" id="GO:0005737">
    <property type="term" value="C:cytoplasm"/>
    <property type="evidence" value="ECO:0007669"/>
    <property type="project" value="UniProtKB-ARBA"/>
</dbReference>
<dbReference type="EMBL" id="AGSI01000014">
    <property type="protein sequence ID" value="EIE20658.1"/>
    <property type="molecule type" value="Genomic_DNA"/>
</dbReference>
<dbReference type="OrthoDB" id="46836at2759"/>
<dbReference type="Pfam" id="PF13883">
    <property type="entry name" value="CREG_beta-barrel"/>
    <property type="match status" value="1"/>
</dbReference>
<dbReference type="AlphaFoldDB" id="I0YQI9"/>